<organism evidence="2 3">
    <name type="scientific">Corynebacterium pollutisoli</name>
    <dbReference type="NCBI Taxonomy" id="1610489"/>
    <lineage>
        <taxon>Bacteria</taxon>
        <taxon>Bacillati</taxon>
        <taxon>Actinomycetota</taxon>
        <taxon>Actinomycetes</taxon>
        <taxon>Mycobacteriales</taxon>
        <taxon>Corynebacteriaceae</taxon>
        <taxon>Corynebacterium</taxon>
    </lineage>
</organism>
<reference evidence="2" key="1">
    <citation type="submission" date="2017-04" db="EMBL/GenBank/DDBJ databases">
        <authorList>
            <person name="Afonso C.L."/>
            <person name="Miller P.J."/>
            <person name="Scott M.A."/>
            <person name="Spackman E."/>
            <person name="Goraichik I."/>
            <person name="Dimitrov K.M."/>
            <person name="Suarez D.L."/>
            <person name="Swayne D.E."/>
        </authorList>
    </citation>
    <scope>NUCLEOTIDE SEQUENCE [LARGE SCALE GENOMIC DNA]</scope>
    <source>
        <strain evidence="2">VDS</strain>
    </source>
</reference>
<dbReference type="RefSeq" id="WP_085548418.1">
    <property type="nucleotide sequence ID" value="NZ_FXAR01000001.1"/>
</dbReference>
<dbReference type="AlphaFoldDB" id="A0A1X7I058"/>
<evidence type="ECO:0000313" key="3">
    <source>
        <dbReference type="Proteomes" id="UP000193309"/>
    </source>
</evidence>
<dbReference type="Proteomes" id="UP000193309">
    <property type="component" value="Unassembled WGS sequence"/>
</dbReference>
<gene>
    <name evidence="1" type="ORF">GX356_09580</name>
    <name evidence="2" type="ORF">SAMN06295981_0240</name>
</gene>
<protein>
    <submittedName>
        <fullName evidence="2">Uncharacterized protein</fullName>
    </submittedName>
</protein>
<proteinExistence type="predicted"/>
<evidence type="ECO:0000313" key="2">
    <source>
        <dbReference type="EMBL" id="SMG07248.1"/>
    </source>
</evidence>
<keyword evidence="3" id="KW-1185">Reference proteome</keyword>
<dbReference type="STRING" id="1610489.SAMN06295981_0240"/>
<dbReference type="EMBL" id="JAAYSN010000263">
    <property type="protein sequence ID" value="NLP39947.1"/>
    <property type="molecule type" value="Genomic_DNA"/>
</dbReference>
<evidence type="ECO:0000313" key="4">
    <source>
        <dbReference type="Proteomes" id="UP000568696"/>
    </source>
</evidence>
<dbReference type="OrthoDB" id="4408397at2"/>
<accession>A0A1X7I058</accession>
<dbReference type="EMBL" id="FXAR01000001">
    <property type="protein sequence ID" value="SMG07248.1"/>
    <property type="molecule type" value="Genomic_DNA"/>
</dbReference>
<name>A0A1X7I058_9CORY</name>
<dbReference type="Proteomes" id="UP000568696">
    <property type="component" value="Unassembled WGS sequence"/>
</dbReference>
<reference evidence="1 4" key="3">
    <citation type="journal article" date="2020" name="Biotechnol. Biofuels">
        <title>New insights from the biogas microbiome by comprehensive genome-resolved metagenomics of nearly 1600 species originating from multiple anaerobic digesters.</title>
        <authorList>
            <person name="Campanaro S."/>
            <person name="Treu L."/>
            <person name="Rodriguez-R L.M."/>
            <person name="Kovalovszki A."/>
            <person name="Ziels R.M."/>
            <person name="Maus I."/>
            <person name="Zhu X."/>
            <person name="Kougias P.G."/>
            <person name="Basile A."/>
            <person name="Luo G."/>
            <person name="Schluter A."/>
            <person name="Konstantinidis K.T."/>
            <person name="Angelidaki I."/>
        </authorList>
    </citation>
    <scope>NUCLEOTIDE SEQUENCE [LARGE SCALE GENOMIC DNA]</scope>
    <source>
        <strain evidence="1">AS23ysBPME_344</strain>
    </source>
</reference>
<reference evidence="3" key="2">
    <citation type="submission" date="2017-04" db="EMBL/GenBank/DDBJ databases">
        <authorList>
            <person name="Varghese N."/>
            <person name="Submissions S."/>
        </authorList>
    </citation>
    <scope>NUCLEOTIDE SEQUENCE [LARGE SCALE GENOMIC DNA]</scope>
    <source>
        <strain evidence="3">VDS</strain>
    </source>
</reference>
<sequence>MLIPEWIAAEIHAGRTELQPMLDSAPYDRAAVRTVAASGDFQIVDGHVRMADVPSPGTWFPQREPTLVASWSLPVTVTEELLADAAVPVPLAIGSLVQVHRQGHRSLDTRLGPQALMMDDTEIRLGSIARFLRDLGASVGDTVHLHFDTTGSFDVSR</sequence>
<evidence type="ECO:0000313" key="1">
    <source>
        <dbReference type="EMBL" id="NLP39947.1"/>
    </source>
</evidence>